<dbReference type="InterPro" id="IPR037066">
    <property type="entry name" value="Plug_dom_sf"/>
</dbReference>
<sequence>MNIKFLLAAGAASVALVAPMAAPLHAQETSSSIRGTVEDGTTPVAGAVVTVVHQPSGTTSTTTTDATGNFAANALRIGGPFEVTVDAPGYETSTVSEIFLQAGQPLRLPITLREANVIVVTGAAIQTRLSAADGPTTVLTEEDIENTASINRDIRDLARRDPLVTIDLTNSRTIEIAGNNGRLNRFSVDGIQLSDDFGLNNGGLPTNRGPVPFDAIEQFTVKVAPFDVSEGDLQGGAINVVLKSGGNMFHGGGFYSYTGDGLTGDTAKTSTVNLDFKSDQYGGWVSGPILQDRLFFMAAYERTKEGTPFDNGFGPQFANQVPGLTQGVIDQVSATAQNVYGYDTLGLIANANEDDEKFVAKLDANLSDNHRAVLTYIRNVGTNQFQQNTFLTGTSPALGYQSNGYELNEEINSGQFELNSTWSNVFSTTLRASYRDYNRNQTPFGGRDFPQFGVCTEATSGGNAVTCGGTRLFFGPDVSRQSNELNTENFSVDLTARADLGATQLKFIGGYTKTDVFNLFLQRSLGDFYFDSLADFQARRASQLRYANAVPSNDPNDAAARFSTDGFNFGFQVESQLTDTLQLIAGARYDLYGNTDLPPLNANFLARNGFSNRSTFNGRGLFQPRAAFNWEATDRLIVRGGVGIFGGGTPDVFLSNVYSNTGQLTNDVTITRANCAAQGTCDALDNVTGDIPQSVINYLTTNVASLQNAPTDAIDPNLDIANKLKASLSADYEADLGFLGDGWLFGVQFLYDNTIDGYIWTDLRAVQTGTLPDGRPRYSTITPTAANNRDLLLGNTSDGRGYFGTFRFAKDFDFGLDIFGSYTRSDVKDRSALTSSTSSSNYGNNAFVDPNVAAYGRSIYEFRDTWKFGVNFNRAFFGDANTNLGLFGEYRSGRPYSVTMLDNSGNRGAVFGTVGNLGNQLLYVPNAGGDPLVTFDSAASEAAFNQLVTDLGIEKFRGSIIPKNTQTSPDFFKIDLHFGQEIPLPNVLGSRPKLELYTDIENVLNLIDSDWGTLRQVEFPYNAAVVRVSCVAAAGNSCAQYQYSTVRDPQVQLQTRQSLYAIRVGARIRF</sequence>
<keyword evidence="7" id="KW-1185">Reference proteome</keyword>
<dbReference type="SUPFAM" id="SSF49464">
    <property type="entry name" value="Carboxypeptidase regulatory domain-like"/>
    <property type="match status" value="1"/>
</dbReference>
<proteinExistence type="predicted"/>
<dbReference type="Gene3D" id="2.40.170.20">
    <property type="entry name" value="TonB-dependent receptor, beta-barrel domain"/>
    <property type="match status" value="1"/>
</dbReference>
<dbReference type="RefSeq" id="WP_265558460.1">
    <property type="nucleotide sequence ID" value="NZ_CP092471.1"/>
</dbReference>
<feature type="signal peptide" evidence="4">
    <location>
        <begin position="1"/>
        <end position="26"/>
    </location>
</feature>
<keyword evidence="2" id="KW-0472">Membrane</keyword>
<feature type="chain" id="PRO_5047351266" evidence="4">
    <location>
        <begin position="27"/>
        <end position="1070"/>
    </location>
</feature>
<evidence type="ECO:0000313" key="6">
    <source>
        <dbReference type="EMBL" id="UVI39271.1"/>
    </source>
</evidence>
<dbReference type="Gene3D" id="2.170.130.10">
    <property type="entry name" value="TonB-dependent receptor, plug domain"/>
    <property type="match status" value="1"/>
</dbReference>
<dbReference type="Proteomes" id="UP001065265">
    <property type="component" value="Chromosome"/>
</dbReference>
<feature type="domain" description="TonB-dependent transporter Oar-like beta-barrel" evidence="5">
    <location>
        <begin position="241"/>
        <end position="307"/>
    </location>
</feature>
<evidence type="ECO:0000256" key="2">
    <source>
        <dbReference type="ARBA" id="ARBA00023136"/>
    </source>
</evidence>
<feature type="domain" description="TonB-dependent transporter Oar-like beta-barrel" evidence="5">
    <location>
        <begin position="349"/>
        <end position="1005"/>
    </location>
</feature>
<evidence type="ECO:0000256" key="3">
    <source>
        <dbReference type="ARBA" id="ARBA00023237"/>
    </source>
</evidence>
<gene>
    <name evidence="6" type="ORF">L1F33_13745</name>
</gene>
<protein>
    <submittedName>
        <fullName evidence="6">Carboxypeptidase regulatory-like domain-containing protein</fullName>
    </submittedName>
</protein>
<evidence type="ECO:0000259" key="5">
    <source>
        <dbReference type="Pfam" id="PF25183"/>
    </source>
</evidence>
<evidence type="ECO:0000256" key="1">
    <source>
        <dbReference type="ARBA" id="ARBA00004442"/>
    </source>
</evidence>
<dbReference type="InterPro" id="IPR036942">
    <property type="entry name" value="Beta-barrel_TonB_sf"/>
</dbReference>
<evidence type="ECO:0000313" key="7">
    <source>
        <dbReference type="Proteomes" id="UP001065265"/>
    </source>
</evidence>
<organism evidence="6 7">
    <name type="scientific">Qipengyuania spongiae</name>
    <dbReference type="NCBI Taxonomy" id="2909673"/>
    <lineage>
        <taxon>Bacteria</taxon>
        <taxon>Pseudomonadati</taxon>
        <taxon>Pseudomonadota</taxon>
        <taxon>Alphaproteobacteria</taxon>
        <taxon>Sphingomonadales</taxon>
        <taxon>Erythrobacteraceae</taxon>
        <taxon>Qipengyuania</taxon>
    </lineage>
</organism>
<name>A0ABY5T1R5_9SPHN</name>
<dbReference type="EMBL" id="CP092471">
    <property type="protein sequence ID" value="UVI39271.1"/>
    <property type="molecule type" value="Genomic_DNA"/>
</dbReference>
<comment type="subcellular location">
    <subcellularLocation>
        <location evidence="1">Cell outer membrane</location>
    </subcellularLocation>
</comment>
<dbReference type="Pfam" id="PF25183">
    <property type="entry name" value="OMP_b-brl_4"/>
    <property type="match status" value="2"/>
</dbReference>
<reference evidence="6" key="1">
    <citation type="submission" date="2022-02" db="EMBL/GenBank/DDBJ databases">
        <title>Qipengyuania spongiae sp. nov., isolated from marine sponge.</title>
        <authorList>
            <person name="Li Z."/>
            <person name="Zhang M."/>
        </authorList>
    </citation>
    <scope>NUCLEOTIDE SEQUENCE</scope>
    <source>
        <strain evidence="6">PHS-Z21</strain>
    </source>
</reference>
<dbReference type="InterPro" id="IPR008969">
    <property type="entry name" value="CarboxyPept-like_regulatory"/>
</dbReference>
<keyword evidence="3" id="KW-0998">Cell outer membrane</keyword>
<evidence type="ECO:0000256" key="4">
    <source>
        <dbReference type="SAM" id="SignalP"/>
    </source>
</evidence>
<dbReference type="SUPFAM" id="SSF56935">
    <property type="entry name" value="Porins"/>
    <property type="match status" value="1"/>
</dbReference>
<accession>A0ABY5T1R5</accession>
<dbReference type="Gene3D" id="2.60.40.1120">
    <property type="entry name" value="Carboxypeptidase-like, regulatory domain"/>
    <property type="match status" value="1"/>
</dbReference>
<dbReference type="Pfam" id="PF13620">
    <property type="entry name" value="CarboxypepD_reg"/>
    <property type="match status" value="1"/>
</dbReference>
<keyword evidence="4" id="KW-0732">Signal</keyword>
<dbReference type="InterPro" id="IPR057601">
    <property type="entry name" value="Oar-like_b-barrel"/>
</dbReference>